<dbReference type="Proteomes" id="UP001501599">
    <property type="component" value="Unassembled WGS sequence"/>
</dbReference>
<comment type="caution">
    <text evidence="2">The sequence shown here is derived from an EMBL/GenBank/DDBJ whole genome shotgun (WGS) entry which is preliminary data.</text>
</comment>
<dbReference type="RefSeq" id="WP_344344708.1">
    <property type="nucleotide sequence ID" value="NZ_BAAAQT010000008.1"/>
</dbReference>
<dbReference type="EMBL" id="BAAAQT010000008">
    <property type="protein sequence ID" value="GAA2176000.1"/>
    <property type="molecule type" value="Genomic_DNA"/>
</dbReference>
<feature type="region of interest" description="Disordered" evidence="1">
    <location>
        <begin position="1"/>
        <end position="61"/>
    </location>
</feature>
<protein>
    <submittedName>
        <fullName evidence="2">Uncharacterized protein</fullName>
    </submittedName>
</protein>
<proteinExistence type="predicted"/>
<gene>
    <name evidence="2" type="ORF">GCM10009846_28090</name>
</gene>
<name>A0ABN3AXP4_9MICO</name>
<reference evidence="2 3" key="1">
    <citation type="journal article" date="2019" name="Int. J. Syst. Evol. Microbiol.">
        <title>The Global Catalogue of Microorganisms (GCM) 10K type strain sequencing project: providing services to taxonomists for standard genome sequencing and annotation.</title>
        <authorList>
            <consortium name="The Broad Institute Genomics Platform"/>
            <consortium name="The Broad Institute Genome Sequencing Center for Infectious Disease"/>
            <person name="Wu L."/>
            <person name="Ma J."/>
        </authorList>
    </citation>
    <scope>NUCLEOTIDE SEQUENCE [LARGE SCALE GENOMIC DNA]</scope>
    <source>
        <strain evidence="2 3">JCM 16026</strain>
    </source>
</reference>
<sequence length="61" mass="6476">MSHHEEHTETHHEEHTEHSSSTSPDGAEQQRVDDLPTGAGGGDEPAHQDPTSGGTPEQPDA</sequence>
<evidence type="ECO:0000256" key="1">
    <source>
        <dbReference type="SAM" id="MobiDB-lite"/>
    </source>
</evidence>
<feature type="compositionally biased region" description="Basic and acidic residues" evidence="1">
    <location>
        <begin position="1"/>
        <end position="18"/>
    </location>
</feature>
<keyword evidence="3" id="KW-1185">Reference proteome</keyword>
<evidence type="ECO:0000313" key="3">
    <source>
        <dbReference type="Proteomes" id="UP001501599"/>
    </source>
</evidence>
<organism evidence="2 3">
    <name type="scientific">Agrococcus versicolor</name>
    <dbReference type="NCBI Taxonomy" id="501482"/>
    <lineage>
        <taxon>Bacteria</taxon>
        <taxon>Bacillati</taxon>
        <taxon>Actinomycetota</taxon>
        <taxon>Actinomycetes</taxon>
        <taxon>Micrococcales</taxon>
        <taxon>Microbacteriaceae</taxon>
        <taxon>Agrococcus</taxon>
    </lineage>
</organism>
<accession>A0ABN3AXP4</accession>
<evidence type="ECO:0000313" key="2">
    <source>
        <dbReference type="EMBL" id="GAA2176000.1"/>
    </source>
</evidence>